<feature type="compositionally biased region" description="Gly residues" evidence="1">
    <location>
        <begin position="584"/>
        <end position="609"/>
    </location>
</feature>
<feature type="transmembrane region" description="Helical" evidence="2">
    <location>
        <begin position="394"/>
        <end position="414"/>
    </location>
</feature>
<dbReference type="Proteomes" id="UP000197025">
    <property type="component" value="Unassembled WGS sequence"/>
</dbReference>
<evidence type="ECO:0000256" key="1">
    <source>
        <dbReference type="SAM" id="MobiDB-lite"/>
    </source>
</evidence>
<dbReference type="OrthoDB" id="143710at2"/>
<gene>
    <name evidence="5" type="ORF">SAMN02746019_00017020</name>
</gene>
<name>A0A212RKL2_9CHLR</name>
<dbReference type="InterPro" id="IPR018702">
    <property type="entry name" value="DUF2207"/>
</dbReference>
<dbReference type="EMBL" id="FYEK01000066">
    <property type="protein sequence ID" value="SNB73037.1"/>
    <property type="molecule type" value="Genomic_DNA"/>
</dbReference>
<accession>A0A212RKL2</accession>
<organism evidence="5 6">
    <name type="scientific">Thermoflexus hugenholtzii JAD2</name>
    <dbReference type="NCBI Taxonomy" id="877466"/>
    <lineage>
        <taxon>Bacteria</taxon>
        <taxon>Bacillati</taxon>
        <taxon>Chloroflexota</taxon>
        <taxon>Thermoflexia</taxon>
        <taxon>Thermoflexales</taxon>
        <taxon>Thermoflexaceae</taxon>
        <taxon>Thermoflexus</taxon>
    </lineage>
</organism>
<proteinExistence type="predicted"/>
<keyword evidence="2" id="KW-0472">Membrane</keyword>
<feature type="domain" description="Predicted membrane protein YciQ-like C-terminal" evidence="4">
    <location>
        <begin position="276"/>
        <end position="500"/>
    </location>
</feature>
<keyword evidence="2" id="KW-0812">Transmembrane</keyword>
<dbReference type="Pfam" id="PF20990">
    <property type="entry name" value="DUF2207_C"/>
    <property type="match status" value="1"/>
</dbReference>
<evidence type="ECO:0000259" key="4">
    <source>
        <dbReference type="Pfam" id="PF20990"/>
    </source>
</evidence>
<keyword evidence="2" id="KW-1133">Transmembrane helix</keyword>
<feature type="transmembrane region" description="Helical" evidence="2">
    <location>
        <begin position="420"/>
        <end position="441"/>
    </location>
</feature>
<protein>
    <submittedName>
        <fullName evidence="5">Predicted membrane protein</fullName>
    </submittedName>
</protein>
<feature type="domain" description="DUF2207" evidence="3">
    <location>
        <begin position="35"/>
        <end position="213"/>
    </location>
</feature>
<sequence>MRVPLRWVSGILIMLLGLFGPVPGLRAQSSSLVAEHFDVELHVRPDGTLEVVERQAIRFLGTFRRGFREIPLRRTEGITILEMGEEGYPYRRASTGEPFTYTVEEGVEAVTVRWFFPPTTNARRTFYLRYQVRGAIRRYAAGDQLWWNPLPAEHAYEIRESTVTVYLPPGAIAQRIAAYGPADGIAEEGGQVVRFQARRPLAPDESFEVRVQFPHGILPPEPPAWQVWEDRLPLYNLALLMVGLFVLAAGPALAVGVWARWGRDPYVGSGPDLLTEPPFPDPPGLVGVLLDERADLRDILATVVDLARRGVLTIEEIREGFARDFRLRRTGSEAALQPFERLLMQALFDGSTERRLRDLRHRFFRRLPELEAALYRAVVQAGWFSARPDRVRDAYRIPGVLAGGLAVLTGILAAQESARGLWGIWAIAVGLGGTALAWLLIAPHMPRRTRKGAERAAQWRAFARGLRALRKMAPEEASARLEQYLPYAIAFGKERRFLRQWQEIAPDLPPPPWYRPWIQPTTPGASGRVPGHAAPLPVEGGPGVPSLDDLASSLTGSLNAFSEGLTAMLNTAADTFVSRPPSERGGGGRWSGGGSFGGGGDGGGRSGFG</sequence>
<dbReference type="AlphaFoldDB" id="A0A212RKL2"/>
<dbReference type="InterPro" id="IPR048389">
    <property type="entry name" value="YciQ-like_C"/>
</dbReference>
<keyword evidence="6" id="KW-1185">Reference proteome</keyword>
<evidence type="ECO:0000313" key="5">
    <source>
        <dbReference type="EMBL" id="SNB73037.1"/>
    </source>
</evidence>
<evidence type="ECO:0000313" key="6">
    <source>
        <dbReference type="Proteomes" id="UP000197025"/>
    </source>
</evidence>
<feature type="region of interest" description="Disordered" evidence="1">
    <location>
        <begin position="576"/>
        <end position="609"/>
    </location>
</feature>
<dbReference type="InParanoid" id="A0A212RKL2"/>
<dbReference type="Pfam" id="PF09972">
    <property type="entry name" value="DUF2207"/>
    <property type="match status" value="1"/>
</dbReference>
<feature type="transmembrane region" description="Helical" evidence="2">
    <location>
        <begin position="234"/>
        <end position="259"/>
    </location>
</feature>
<evidence type="ECO:0000259" key="3">
    <source>
        <dbReference type="Pfam" id="PF09972"/>
    </source>
</evidence>
<evidence type="ECO:0000256" key="2">
    <source>
        <dbReference type="SAM" id="Phobius"/>
    </source>
</evidence>
<reference evidence="6" key="1">
    <citation type="submission" date="2017-06" db="EMBL/GenBank/DDBJ databases">
        <authorList>
            <person name="Varghese N."/>
            <person name="Submissions S."/>
        </authorList>
    </citation>
    <scope>NUCLEOTIDE SEQUENCE [LARGE SCALE GENOMIC DNA]</scope>
    <source>
        <strain evidence="6">JAD2</strain>
    </source>
</reference>
<dbReference type="RefSeq" id="WP_159461748.1">
    <property type="nucleotide sequence ID" value="NZ_FYEK01000066.1"/>
</dbReference>